<keyword evidence="1" id="KW-0812">Transmembrane</keyword>
<accession>A0A918RYW9</accession>
<protein>
    <submittedName>
        <fullName evidence="2">Uncharacterized protein</fullName>
    </submittedName>
</protein>
<evidence type="ECO:0000313" key="2">
    <source>
        <dbReference type="EMBL" id="GHA16474.1"/>
    </source>
</evidence>
<evidence type="ECO:0000313" key="3">
    <source>
        <dbReference type="Proteomes" id="UP000614811"/>
    </source>
</evidence>
<evidence type="ECO:0000256" key="1">
    <source>
        <dbReference type="SAM" id="Phobius"/>
    </source>
</evidence>
<keyword evidence="1" id="KW-0472">Membrane</keyword>
<feature type="transmembrane region" description="Helical" evidence="1">
    <location>
        <begin position="12"/>
        <end position="31"/>
    </location>
</feature>
<reference evidence="2" key="2">
    <citation type="submission" date="2020-09" db="EMBL/GenBank/DDBJ databases">
        <authorList>
            <person name="Sun Q."/>
            <person name="Kim S."/>
        </authorList>
    </citation>
    <scope>NUCLEOTIDE SEQUENCE</scope>
    <source>
        <strain evidence="2">KCTC 12711</strain>
    </source>
</reference>
<dbReference type="Proteomes" id="UP000614811">
    <property type="component" value="Unassembled WGS sequence"/>
</dbReference>
<dbReference type="AlphaFoldDB" id="A0A918RYW9"/>
<sequence length="96" mass="10689">MTTEVAKTGTIIIVLAILSQLLIPFILYATYVQNAEGLVMAYGMILMIPHVIIELILLITLIVFQFSGKLKNVHIVLKVIFFVTLVSTVLSLLYQP</sequence>
<comment type="caution">
    <text evidence="2">The sequence shown here is derived from an EMBL/GenBank/DDBJ whole genome shotgun (WGS) entry which is preliminary data.</text>
</comment>
<keyword evidence="1" id="KW-1133">Transmembrane helix</keyword>
<proteinExistence type="predicted"/>
<gene>
    <name evidence="2" type="ORF">GCM10008090_27860</name>
</gene>
<keyword evidence="3" id="KW-1185">Reference proteome</keyword>
<reference evidence="2" key="1">
    <citation type="journal article" date="2014" name="Int. J. Syst. Evol. Microbiol.">
        <title>Complete genome sequence of Corynebacterium casei LMG S-19264T (=DSM 44701T), isolated from a smear-ripened cheese.</title>
        <authorList>
            <consortium name="US DOE Joint Genome Institute (JGI-PGF)"/>
            <person name="Walter F."/>
            <person name="Albersmeier A."/>
            <person name="Kalinowski J."/>
            <person name="Ruckert C."/>
        </authorList>
    </citation>
    <scope>NUCLEOTIDE SEQUENCE</scope>
    <source>
        <strain evidence="2">KCTC 12711</strain>
    </source>
</reference>
<organism evidence="2 3">
    <name type="scientific">Arenicella chitinivorans</name>
    <dbReference type="NCBI Taxonomy" id="1329800"/>
    <lineage>
        <taxon>Bacteria</taxon>
        <taxon>Pseudomonadati</taxon>
        <taxon>Pseudomonadota</taxon>
        <taxon>Gammaproteobacteria</taxon>
        <taxon>Arenicellales</taxon>
        <taxon>Arenicellaceae</taxon>
        <taxon>Arenicella</taxon>
    </lineage>
</organism>
<feature type="transmembrane region" description="Helical" evidence="1">
    <location>
        <begin position="37"/>
        <end position="63"/>
    </location>
</feature>
<dbReference type="EMBL" id="BMXA01000005">
    <property type="protein sequence ID" value="GHA16474.1"/>
    <property type="molecule type" value="Genomic_DNA"/>
</dbReference>
<name>A0A918RYW9_9GAMM</name>
<feature type="transmembrane region" description="Helical" evidence="1">
    <location>
        <begin position="75"/>
        <end position="94"/>
    </location>
</feature>